<comment type="caution">
    <text evidence="3">The sequence shown here is derived from an EMBL/GenBank/DDBJ whole genome shotgun (WGS) entry which is preliminary data.</text>
</comment>
<dbReference type="PRINTS" id="PR00811">
    <property type="entry name" value="BCTERIALGSPD"/>
</dbReference>
<dbReference type="Proteomes" id="UP000321497">
    <property type="component" value="Unassembled WGS sequence"/>
</dbReference>
<keyword evidence="4" id="KW-1185">Reference proteome</keyword>
<dbReference type="Pfam" id="PF00263">
    <property type="entry name" value="Secretin"/>
    <property type="match status" value="1"/>
</dbReference>
<organism evidence="3 4">
    <name type="scientific">Aequorivita antarctica</name>
    <dbReference type="NCBI Taxonomy" id="153266"/>
    <lineage>
        <taxon>Bacteria</taxon>
        <taxon>Pseudomonadati</taxon>
        <taxon>Bacteroidota</taxon>
        <taxon>Flavobacteriia</taxon>
        <taxon>Flavobacteriales</taxon>
        <taxon>Flavobacteriaceae</taxon>
        <taxon>Aequorivita</taxon>
    </lineage>
</organism>
<dbReference type="InterPro" id="IPR050810">
    <property type="entry name" value="Bact_Secretion_Sys_Channel"/>
</dbReference>
<sequence length="637" mass="71554">MTKFLFFIAAITFSVSVISQTTDIKNIEGQLSEIAKTRNGLNEKIRIDISGLSLYDFITSIAEEHKLNVSVDNDLNQIVNSNFFDVDVKDVYLFLVQKYDLEVTFMNGIIAFNKKKPIVKIEPPKVETPIDIDYNPENNFLSVKLKNDSLPRVAQKITEISNKNIVLAPDIKELKVSAYILNRPFDQVMDMLAKSNQLTLTIDENGFYFLGKDNIEVVNDTKSRRNTKGNISKTPQSSGDLTVALNPNGYLTVKAYQSDLTSIILQAADLLKISYFFYNPMGDETTTLIANEISFDDLLNHIFKGKKYTFKKMDDLYLIGEQNTEGLRITELVQLENRTIELVLPTLPKALLENVEVKEVMELNGIMISGSKPKIQEIKEYLREIDKVVPLVQIEVLIVQYQKSYDIQTGLKAIIGDEGKDVKTSGVLFPSTDVTLNSSSINNLIDSFNGFGIFNLGKVTERFYANLSALESNSIINVQSTPKIATLSGHEASVSIGETNYYFEQTNKLITSGINENILQSGVWKPTEANLSVFIKPYVSKDEQVTLNINVEKSAFLGRAGEDAPPDKATQRFESLVRVKNNEMILLGGLDELDRQNSGSGTPFLSRIPVIKWFFSSKRKSRSKSKLHVFIKPTIVY</sequence>
<evidence type="ECO:0000313" key="3">
    <source>
        <dbReference type="EMBL" id="TXD72810.1"/>
    </source>
</evidence>
<dbReference type="Gene3D" id="3.30.1370.130">
    <property type="match status" value="1"/>
</dbReference>
<comment type="similarity">
    <text evidence="1">Belongs to the bacterial secretin family.</text>
</comment>
<dbReference type="RefSeq" id="WP_111844860.1">
    <property type="nucleotide sequence ID" value="NZ_UEGI01000010.1"/>
</dbReference>
<evidence type="ECO:0000256" key="1">
    <source>
        <dbReference type="RuleBase" id="RU004003"/>
    </source>
</evidence>
<dbReference type="OrthoDB" id="9816579at2"/>
<dbReference type="EMBL" id="VORT01000007">
    <property type="protein sequence ID" value="TXD72810.1"/>
    <property type="molecule type" value="Genomic_DNA"/>
</dbReference>
<dbReference type="PANTHER" id="PTHR30332:SF17">
    <property type="entry name" value="TYPE IV PILIATION SYSTEM PROTEIN DR_0774-RELATED"/>
    <property type="match status" value="1"/>
</dbReference>
<evidence type="ECO:0000313" key="4">
    <source>
        <dbReference type="Proteomes" id="UP000321497"/>
    </source>
</evidence>
<gene>
    <name evidence="3" type="ORF">ESU54_11380</name>
</gene>
<dbReference type="GO" id="GO:0015627">
    <property type="term" value="C:type II protein secretion system complex"/>
    <property type="evidence" value="ECO:0007669"/>
    <property type="project" value="TreeGrafter"/>
</dbReference>
<evidence type="ECO:0000259" key="2">
    <source>
        <dbReference type="Pfam" id="PF00263"/>
    </source>
</evidence>
<reference evidence="3 4" key="1">
    <citation type="submission" date="2019-08" db="EMBL/GenBank/DDBJ databases">
        <title>Genome of Aequorivita antarctica SW49 (type strain).</title>
        <authorList>
            <person name="Bowman J.P."/>
        </authorList>
    </citation>
    <scope>NUCLEOTIDE SEQUENCE [LARGE SCALE GENOMIC DNA]</scope>
    <source>
        <strain evidence="3 4">SW49</strain>
    </source>
</reference>
<dbReference type="PANTHER" id="PTHR30332">
    <property type="entry name" value="PROBABLE GENERAL SECRETION PATHWAY PROTEIN D"/>
    <property type="match status" value="1"/>
</dbReference>
<protein>
    <submittedName>
        <fullName evidence="3">Type II and III secretion system protein</fullName>
    </submittedName>
</protein>
<dbReference type="InterPro" id="IPR004846">
    <property type="entry name" value="T2SS/T3SS_dom"/>
</dbReference>
<dbReference type="AlphaFoldDB" id="A0A5C6YYM4"/>
<feature type="domain" description="Type II/III secretion system secretin-like" evidence="2">
    <location>
        <begin position="469"/>
        <end position="636"/>
    </location>
</feature>
<dbReference type="GO" id="GO:0009306">
    <property type="term" value="P:protein secretion"/>
    <property type="evidence" value="ECO:0007669"/>
    <property type="project" value="InterPro"/>
</dbReference>
<proteinExistence type="inferred from homology"/>
<accession>A0A5C6YYM4</accession>
<dbReference type="InterPro" id="IPR001775">
    <property type="entry name" value="GspD/PilQ"/>
</dbReference>
<name>A0A5C6YYM4_9FLAO</name>